<accession>A0AAN7SQV6</accession>
<evidence type="ECO:0000256" key="6">
    <source>
        <dbReference type="ARBA" id="ARBA00023054"/>
    </source>
</evidence>
<evidence type="ECO:0000259" key="11">
    <source>
        <dbReference type="Pfam" id="PF11527"/>
    </source>
</evidence>
<dbReference type="InterPro" id="IPR042541">
    <property type="entry name" value="BART_sf"/>
</dbReference>
<feature type="domain" description="BART" evidence="11">
    <location>
        <begin position="6"/>
        <end position="121"/>
    </location>
</feature>
<dbReference type="EMBL" id="JARPUR010000001">
    <property type="protein sequence ID" value="KAK4885058.1"/>
    <property type="molecule type" value="Genomic_DNA"/>
</dbReference>
<name>A0AAN7SQV6_9COLE</name>
<evidence type="ECO:0000256" key="2">
    <source>
        <dbReference type="ARBA" id="ARBA00004496"/>
    </source>
</evidence>
<keyword evidence="6" id="KW-0175">Coiled coil</keyword>
<dbReference type="Proteomes" id="UP001353858">
    <property type="component" value="Unassembled WGS sequence"/>
</dbReference>
<comment type="caution">
    <text evidence="12">The sequence shown here is derived from an EMBL/GenBank/DDBJ whole genome shotgun (WGS) entry which is preliminary data.</text>
</comment>
<evidence type="ECO:0000256" key="5">
    <source>
        <dbReference type="ARBA" id="ARBA00022490"/>
    </source>
</evidence>
<evidence type="ECO:0000313" key="13">
    <source>
        <dbReference type="Proteomes" id="UP001353858"/>
    </source>
</evidence>
<reference evidence="13" key="1">
    <citation type="submission" date="2023-01" db="EMBL/GenBank/DDBJ databases">
        <title>Key to firefly adult light organ development and bioluminescence: homeobox transcription factors regulate luciferase expression and transportation to peroxisome.</title>
        <authorList>
            <person name="Fu X."/>
        </authorList>
    </citation>
    <scope>NUCLEOTIDE SEQUENCE [LARGE SCALE GENOMIC DNA]</scope>
</reference>
<dbReference type="PANTHER" id="PTHR21532:SF0">
    <property type="entry name" value="CILIA- AND FLAGELLA-ASSOCIATED PROTEIN 36"/>
    <property type="match status" value="1"/>
</dbReference>
<evidence type="ECO:0000256" key="1">
    <source>
        <dbReference type="ARBA" id="ARBA00004138"/>
    </source>
</evidence>
<dbReference type="InterPro" id="IPR038888">
    <property type="entry name" value="CFAP36"/>
</dbReference>
<gene>
    <name evidence="12" type="ORF">RN001_001329</name>
</gene>
<evidence type="ECO:0000256" key="10">
    <source>
        <dbReference type="SAM" id="MobiDB-lite"/>
    </source>
</evidence>
<evidence type="ECO:0000256" key="7">
    <source>
        <dbReference type="ARBA" id="ARBA00023069"/>
    </source>
</evidence>
<feature type="region of interest" description="Disordered" evidence="10">
    <location>
        <begin position="280"/>
        <end position="316"/>
    </location>
</feature>
<dbReference type="PANTHER" id="PTHR21532">
    <property type="entry name" value="PHOSPHODIESTERASE HL"/>
    <property type="match status" value="1"/>
</dbReference>
<proteinExistence type="inferred from homology"/>
<keyword evidence="7" id="KW-0969">Cilium</keyword>
<dbReference type="GO" id="GO:0097546">
    <property type="term" value="C:ciliary base"/>
    <property type="evidence" value="ECO:0007669"/>
    <property type="project" value="TreeGrafter"/>
</dbReference>
<evidence type="ECO:0000256" key="3">
    <source>
        <dbReference type="ARBA" id="ARBA00007460"/>
    </source>
</evidence>
<organism evidence="12 13">
    <name type="scientific">Aquatica leii</name>
    <dbReference type="NCBI Taxonomy" id="1421715"/>
    <lineage>
        <taxon>Eukaryota</taxon>
        <taxon>Metazoa</taxon>
        <taxon>Ecdysozoa</taxon>
        <taxon>Arthropoda</taxon>
        <taxon>Hexapoda</taxon>
        <taxon>Insecta</taxon>
        <taxon>Pterygota</taxon>
        <taxon>Neoptera</taxon>
        <taxon>Endopterygota</taxon>
        <taxon>Coleoptera</taxon>
        <taxon>Polyphaga</taxon>
        <taxon>Elateriformia</taxon>
        <taxon>Elateroidea</taxon>
        <taxon>Lampyridae</taxon>
        <taxon>Luciolinae</taxon>
        <taxon>Aquatica</taxon>
    </lineage>
</organism>
<feature type="compositionally biased region" description="Basic and acidic residues" evidence="10">
    <location>
        <begin position="286"/>
        <end position="297"/>
    </location>
</feature>
<keyword evidence="13" id="KW-1185">Reference proteome</keyword>
<evidence type="ECO:0000256" key="4">
    <source>
        <dbReference type="ARBA" id="ARBA00021815"/>
    </source>
</evidence>
<dbReference type="InterPro" id="IPR023379">
    <property type="entry name" value="BART_dom"/>
</dbReference>
<protein>
    <recommendedName>
        <fullName evidence="4">Cilia- and flagella-associated protein 36</fullName>
    </recommendedName>
    <alternativeName>
        <fullName evidence="9">Coiled-coil domain-containing protein 104</fullName>
    </alternativeName>
</protein>
<keyword evidence="5" id="KW-0963">Cytoplasm</keyword>
<dbReference type="GO" id="GO:0005930">
    <property type="term" value="C:axoneme"/>
    <property type="evidence" value="ECO:0007669"/>
    <property type="project" value="TreeGrafter"/>
</dbReference>
<comment type="subcellular location">
    <subcellularLocation>
        <location evidence="1">Cell projection</location>
        <location evidence="1">Cilium</location>
    </subcellularLocation>
    <subcellularLocation>
        <location evidence="2">Cytoplasm</location>
    </subcellularLocation>
</comment>
<sequence length="343" mass="39658">MGDIDNSWIFDSLVCFLNGPVWNAPIQSFIEEKSLIFETITNDDPEYVKIFEEYKNLVDIMLASYMEDIGISPFQFEEACSKGQLEFIPKHFDNVLFDQIWAANDYELFKRMMTQRNVELQLQALELIEQKYGVMPESFIPQSRQTTINTGGSANNEDIDMEDEIMEEVIKNFPRKESLAEGETFKTDDKMQYFLEEKNVLQQALKHIEETSRSQALPESFQQQLSQSQNLQHFDLDAPTKDEIAFDKKPISKEIDQNDLKKRQEYLRAQRDKLVALKKEARKKHLDNESTSQEKIKNRPKSARVAKAALTGDSPAVSNEQLKIRKALAERLRNEVIGNASDV</sequence>
<keyword evidence="8" id="KW-0966">Cell projection</keyword>
<evidence type="ECO:0000256" key="8">
    <source>
        <dbReference type="ARBA" id="ARBA00023273"/>
    </source>
</evidence>
<evidence type="ECO:0000256" key="9">
    <source>
        <dbReference type="ARBA" id="ARBA00031593"/>
    </source>
</evidence>
<comment type="similarity">
    <text evidence="3">Belongs to the CFAP36 family.</text>
</comment>
<dbReference type="AlphaFoldDB" id="A0AAN7SQV6"/>
<dbReference type="Gene3D" id="1.20.1520.10">
    <property type="entry name" value="ADP-ribosylation factor-like 2-binding protein, domain"/>
    <property type="match status" value="1"/>
</dbReference>
<dbReference type="Pfam" id="PF11527">
    <property type="entry name" value="ARL2_Bind_BART"/>
    <property type="match status" value="1"/>
</dbReference>
<evidence type="ECO:0000313" key="12">
    <source>
        <dbReference type="EMBL" id="KAK4885058.1"/>
    </source>
</evidence>